<dbReference type="PROSITE" id="PS51257">
    <property type="entry name" value="PROKAR_LIPOPROTEIN"/>
    <property type="match status" value="1"/>
</dbReference>
<evidence type="ECO:0000313" key="2">
    <source>
        <dbReference type="EMBL" id="ANC31983.1"/>
    </source>
</evidence>
<keyword evidence="1" id="KW-0732">Signal</keyword>
<reference evidence="2 3" key="1">
    <citation type="submission" date="2016-01" db="EMBL/GenBank/DDBJ databases">
        <title>Complete genome sequence of a soil Actinobacterium, Isoptericola dokdonensis DS-3.</title>
        <authorList>
            <person name="Kwon S.-K."/>
            <person name="Kim J.F."/>
        </authorList>
    </citation>
    <scope>NUCLEOTIDE SEQUENCE [LARGE SCALE GENOMIC DNA]</scope>
    <source>
        <strain evidence="2 3">DS-3</strain>
    </source>
</reference>
<keyword evidence="3" id="KW-1185">Reference proteome</keyword>
<dbReference type="AlphaFoldDB" id="A0A161HZF1"/>
<dbReference type="RefSeq" id="WP_068203183.1">
    <property type="nucleotide sequence ID" value="NZ_CP014209.1"/>
</dbReference>
<feature type="chain" id="PRO_5007822928" description="Lipoprotein" evidence="1">
    <location>
        <begin position="30"/>
        <end position="216"/>
    </location>
</feature>
<dbReference type="PATRIC" id="fig|1300344.3.peg.2453"/>
<dbReference type="KEGG" id="ido:I598_2446"/>
<organism evidence="2 3">
    <name type="scientific">Isoptericola dokdonensis DS-3</name>
    <dbReference type="NCBI Taxonomy" id="1300344"/>
    <lineage>
        <taxon>Bacteria</taxon>
        <taxon>Bacillati</taxon>
        <taxon>Actinomycetota</taxon>
        <taxon>Actinomycetes</taxon>
        <taxon>Micrococcales</taxon>
        <taxon>Promicromonosporaceae</taxon>
        <taxon>Isoptericola</taxon>
    </lineage>
</organism>
<evidence type="ECO:0000256" key="1">
    <source>
        <dbReference type="SAM" id="SignalP"/>
    </source>
</evidence>
<accession>A0A161HZF1</accession>
<evidence type="ECO:0008006" key="4">
    <source>
        <dbReference type="Google" id="ProtNLM"/>
    </source>
</evidence>
<sequence>MRRNDARRHLLPCAALAATTLLVAGCAGADEPGGTETTETAAGSSASASANAAPASASACADGVVVEWQGSPTEKKVYTAIVLSTVSGSGAIKVVDSWDRQEDAGVRVAKGATDAQHAVVEDAVAGGLLEAERAPRLADPTELLVGKSKGRYIQYSYTRHSTQDAVVSCADGSEAVDVAWTSFELMETGLSSCTDTPDPVAEYAAADAISTFCDRA</sequence>
<name>A0A161HZF1_9MICO</name>
<proteinExistence type="predicted"/>
<dbReference type="Proteomes" id="UP000076794">
    <property type="component" value="Chromosome"/>
</dbReference>
<protein>
    <recommendedName>
        <fullName evidence="4">Lipoprotein</fullName>
    </recommendedName>
</protein>
<dbReference type="EMBL" id="CP014209">
    <property type="protein sequence ID" value="ANC31983.1"/>
    <property type="molecule type" value="Genomic_DNA"/>
</dbReference>
<feature type="signal peptide" evidence="1">
    <location>
        <begin position="1"/>
        <end position="29"/>
    </location>
</feature>
<evidence type="ECO:0000313" key="3">
    <source>
        <dbReference type="Proteomes" id="UP000076794"/>
    </source>
</evidence>
<gene>
    <name evidence="2" type="ORF">I598_2446</name>
</gene>